<sequence length="470" mass="54503">MKKYTLLFILNSFIATLSFAQNLTLELDKVSDLRDEKKYTEALGILDSLIAMDSVSARLYFLRGSCYHYARQPKLSMESYQKTIEMDSLFKNAYFNLANGYERQNKMDSAEIFFRKYITLDSTDSDAYLRLGYTLRGQGKEDSVKYLYDKAYALDSTNLYAIYTLAQEYFYEEDYSKSQAFIAKGKALETDDISFYVLEGALESAVGNYDKVIKACEEAFEIDSTDFDLNKLYIESVMLKKTDPKKICKIDYQNKFVDYNNSNLKEVLAGITEEDYNQYLKRVKAGEILSLEDYLRFYLSQKHKKGFSPYFTASNPNIEKYWKEENFKELVKHDDEIFNTVPLKISELFKVCSAHFALGNITEFRKYYAVYFGILEGIIATGNGTEFESAYLVVSASDEYEVIYYMGLNSSSQALVHKDEHSYDILTTAYNDGEEKDVYFNIDIPMENLHASFTETDKKGKKKKKKRKNK</sequence>
<gene>
    <name evidence="5" type="ORF">HHU12_15220</name>
</gene>
<feature type="chain" id="PRO_5030527561" evidence="4">
    <location>
        <begin position="21"/>
        <end position="470"/>
    </location>
</feature>
<dbReference type="RefSeq" id="WP_169657603.1">
    <property type="nucleotide sequence ID" value="NZ_JABANE010000039.1"/>
</dbReference>
<organism evidence="5 6">
    <name type="scientific">Flammeovirga aprica JL-4</name>
    <dbReference type="NCBI Taxonomy" id="694437"/>
    <lineage>
        <taxon>Bacteria</taxon>
        <taxon>Pseudomonadati</taxon>
        <taxon>Bacteroidota</taxon>
        <taxon>Cytophagia</taxon>
        <taxon>Cytophagales</taxon>
        <taxon>Flammeovirgaceae</taxon>
        <taxon>Flammeovirga</taxon>
    </lineage>
</organism>
<dbReference type="Pfam" id="PF13181">
    <property type="entry name" value="TPR_8"/>
    <property type="match status" value="2"/>
</dbReference>
<dbReference type="Gene3D" id="1.25.40.10">
    <property type="entry name" value="Tetratricopeptide repeat domain"/>
    <property type="match status" value="2"/>
</dbReference>
<dbReference type="Pfam" id="PF16266">
    <property type="entry name" value="DUF4919"/>
    <property type="match status" value="1"/>
</dbReference>
<evidence type="ECO:0000313" key="5">
    <source>
        <dbReference type="EMBL" id="NME69325.1"/>
    </source>
</evidence>
<dbReference type="InterPro" id="IPR032578">
    <property type="entry name" value="DUF4919"/>
</dbReference>
<comment type="caution">
    <text evidence="5">The sequence shown here is derived from an EMBL/GenBank/DDBJ whole genome shotgun (WGS) entry which is preliminary data.</text>
</comment>
<dbReference type="PANTHER" id="PTHR44858:SF1">
    <property type="entry name" value="UDP-N-ACETYLGLUCOSAMINE--PEPTIDE N-ACETYLGLUCOSAMINYLTRANSFERASE SPINDLY-RELATED"/>
    <property type="match status" value="1"/>
</dbReference>
<dbReference type="Proteomes" id="UP000576082">
    <property type="component" value="Unassembled WGS sequence"/>
</dbReference>
<keyword evidence="4" id="KW-0732">Signal</keyword>
<name>A0A7X9XA52_9BACT</name>
<dbReference type="SMART" id="SM00028">
    <property type="entry name" value="TPR"/>
    <property type="match status" value="5"/>
</dbReference>
<keyword evidence="6" id="KW-1185">Reference proteome</keyword>
<dbReference type="SUPFAM" id="SSF48452">
    <property type="entry name" value="TPR-like"/>
    <property type="match status" value="2"/>
</dbReference>
<evidence type="ECO:0000256" key="3">
    <source>
        <dbReference type="PROSITE-ProRule" id="PRU00339"/>
    </source>
</evidence>
<feature type="repeat" description="TPR" evidence="3">
    <location>
        <begin position="91"/>
        <end position="124"/>
    </location>
</feature>
<keyword evidence="1" id="KW-0677">Repeat</keyword>
<evidence type="ECO:0000313" key="6">
    <source>
        <dbReference type="Proteomes" id="UP000576082"/>
    </source>
</evidence>
<dbReference type="InterPro" id="IPR011990">
    <property type="entry name" value="TPR-like_helical_dom_sf"/>
</dbReference>
<protein>
    <submittedName>
        <fullName evidence="5">DUF4919 domain-containing protein</fullName>
    </submittedName>
</protein>
<evidence type="ECO:0000256" key="1">
    <source>
        <dbReference type="ARBA" id="ARBA00022737"/>
    </source>
</evidence>
<keyword evidence="2 3" id="KW-0802">TPR repeat</keyword>
<dbReference type="PROSITE" id="PS50005">
    <property type="entry name" value="TPR"/>
    <property type="match status" value="1"/>
</dbReference>
<dbReference type="EMBL" id="JABANE010000039">
    <property type="protein sequence ID" value="NME69325.1"/>
    <property type="molecule type" value="Genomic_DNA"/>
</dbReference>
<evidence type="ECO:0000256" key="4">
    <source>
        <dbReference type="SAM" id="SignalP"/>
    </source>
</evidence>
<dbReference type="InterPro" id="IPR050498">
    <property type="entry name" value="Ycf3"/>
</dbReference>
<dbReference type="PANTHER" id="PTHR44858">
    <property type="entry name" value="TETRATRICOPEPTIDE REPEAT PROTEIN 6"/>
    <property type="match status" value="1"/>
</dbReference>
<dbReference type="AlphaFoldDB" id="A0A7X9XA52"/>
<accession>A0A7X9XA52</accession>
<feature type="signal peptide" evidence="4">
    <location>
        <begin position="1"/>
        <end position="20"/>
    </location>
</feature>
<dbReference type="InterPro" id="IPR019734">
    <property type="entry name" value="TPR_rpt"/>
</dbReference>
<proteinExistence type="predicted"/>
<reference evidence="5 6" key="1">
    <citation type="submission" date="2020-04" db="EMBL/GenBank/DDBJ databases">
        <title>Flammeovirga sp. SR4, a novel species isolated from seawater.</title>
        <authorList>
            <person name="Wang X."/>
        </authorList>
    </citation>
    <scope>NUCLEOTIDE SEQUENCE [LARGE SCALE GENOMIC DNA]</scope>
    <source>
        <strain evidence="5 6">ATCC 23126</strain>
    </source>
</reference>
<evidence type="ECO:0000256" key="2">
    <source>
        <dbReference type="ARBA" id="ARBA00022803"/>
    </source>
</evidence>